<protein>
    <recommendedName>
        <fullName evidence="4">DUF1302 domain-containing protein</fullName>
    </recommendedName>
</protein>
<feature type="signal peptide" evidence="1">
    <location>
        <begin position="1"/>
        <end position="23"/>
    </location>
</feature>
<dbReference type="eggNOG" id="ENOG5033Q0H">
    <property type="taxonomic scope" value="Bacteria"/>
</dbReference>
<dbReference type="KEGG" id="cza:CYCME_2556"/>
<gene>
    <name evidence="2" type="ORF">CYCME_2556</name>
</gene>
<evidence type="ECO:0000313" key="3">
    <source>
        <dbReference type="Proteomes" id="UP000015380"/>
    </source>
</evidence>
<evidence type="ECO:0000256" key="1">
    <source>
        <dbReference type="SAM" id="SignalP"/>
    </source>
</evidence>
<evidence type="ECO:0008006" key="4">
    <source>
        <dbReference type="Google" id="ProtNLM"/>
    </source>
</evidence>
<evidence type="ECO:0000313" key="2">
    <source>
        <dbReference type="EMBL" id="AGS40861.1"/>
    </source>
</evidence>
<keyword evidence="1" id="KW-0732">Signal</keyword>
<organism evidence="2 3">
    <name type="scientific">Cycloclasticus zancles 78-ME</name>
    <dbReference type="NCBI Taxonomy" id="1198232"/>
    <lineage>
        <taxon>Bacteria</taxon>
        <taxon>Pseudomonadati</taxon>
        <taxon>Pseudomonadota</taxon>
        <taxon>Gammaproteobacteria</taxon>
        <taxon>Thiotrichales</taxon>
        <taxon>Piscirickettsiaceae</taxon>
        <taxon>Cycloclasticus</taxon>
    </lineage>
</organism>
<dbReference type="Proteomes" id="UP000015380">
    <property type="component" value="Chromosome"/>
</dbReference>
<dbReference type="PATRIC" id="fig|1198232.3.peg.2524"/>
<name>S5TAT8_9GAMM</name>
<keyword evidence="3" id="KW-1185">Reference proteome</keyword>
<dbReference type="HOGENOM" id="CLU_424968_0_0_6"/>
<feature type="chain" id="PRO_5004532750" description="DUF1302 domain-containing protein" evidence="1">
    <location>
        <begin position="24"/>
        <end position="643"/>
    </location>
</feature>
<accession>S5TAT8</accession>
<dbReference type="RefSeq" id="WP_020933221.1">
    <property type="nucleotide sequence ID" value="NC_021917.1"/>
</dbReference>
<proteinExistence type="predicted"/>
<reference evidence="3" key="2">
    <citation type="journal article" date="2016" name="Environ. Microbiol. Rep.">
        <title>Analysis of defence systems and a conjugative IncP-1 plasmid in the marine polyaromatic hydrocarbons-degrading bacterium Cycloclasticus sp. 78-ME.</title>
        <authorList>
            <person name="Yakimov M.M."/>
            <person name="Crisafi F."/>
            <person name="Messina E."/>
            <person name="Smedile F."/>
            <person name="Lopatina A."/>
            <person name="Denaro R."/>
            <person name="Pieper D.H."/>
            <person name="Golyshin P.N."/>
            <person name="Giuliano L."/>
        </authorList>
    </citation>
    <scope>NUCLEOTIDE SEQUENCE [LARGE SCALE GENOMIC DNA]</scope>
    <source>
        <strain evidence="3">78-ME</strain>
    </source>
</reference>
<dbReference type="AlphaFoldDB" id="S5TAT8"/>
<sequence>MKKITKISLAAILGVSMVAPAMAIDTGIKGLTQSGRIKLGASVLYDLPDQGNKAGPANWIIESKTTYRPNRQWSFIGNFWLRGDLSSQFTSYDSPNGGLPDQVNGAIVPGTGAFTQNANFNLNSSNCSGNAYCAEMDDELEVLKDWEDIVRELSVKYRDRKGRFSVKAGRFQRGWGQSDGLRLMDVLHAQDLRQRFAFTDSDELRLPALMVSADFNFRKLGIDGPFKAIGMKNPSLEINFVPEVQTSNFIINNPTPGDETSGGIFGLDWADVNDTTENGPGLVGLGFNLYDNKPNRLSLTDAEWSMRLKFGALGGSATINAFYGQQDLPVSKLLGSTLIIGDGTNNPNAAGAITLPTFDAATTEAIVHGQGGYLDWLRSADNTVKTGAAPTVVSPLAAFGCADPFSGIAGAACSINGEVELDYDYRQLMLGFTFARDLSDFIRIGRKSSAPTVRLEMSHEFDRPFNRSRVNPGATFGPFDGSFAGEVTGSGVLAVEASRNIVKEDITSTMIGFDFPLWVPGWESQAKSIFTSLQLFDIYTHNSDQGLLQQSPYAFTEIQDHQNFVTFAWNAPLDNQRLVLDGLYIRDFQGSGDYYRQRIDFNYFGDSWRPRVEIAHFSGNKESAPIGTFNNSDYVEVSLTYQF</sequence>
<reference evidence="2 3" key="1">
    <citation type="submission" date="2013-05" db="EMBL/GenBank/DDBJ databases">
        <title>Between feast and famine: a lifestyle of most important marine PAH-degrading bacterium Cycloclasticus sp. 7ME.</title>
        <authorList>
            <person name="Yakimov M.M."/>
            <person name="Messina E."/>
            <person name="Genovese M."/>
            <person name="Denaro R."/>
            <person name="Crisafi F."/>
            <person name="Russo D."/>
            <person name="Cappello S."/>
            <person name="Santisi S."/>
            <person name="Smedile F."/>
            <person name="Golyshina O.V."/>
            <person name="Tran H."/>
            <person name="Pieper D.H."/>
            <person name="Golyshin P.N."/>
            <person name="Giuliano L."/>
        </authorList>
    </citation>
    <scope>NUCLEOTIDE SEQUENCE [LARGE SCALE GENOMIC DNA]</scope>
    <source>
        <strain evidence="2 3">78-ME</strain>
    </source>
</reference>
<dbReference type="EMBL" id="CP005996">
    <property type="protein sequence ID" value="AGS40861.1"/>
    <property type="molecule type" value="Genomic_DNA"/>
</dbReference>